<evidence type="ECO:0000313" key="4">
    <source>
        <dbReference type="EMBL" id="NLD25100.1"/>
    </source>
</evidence>
<accession>A0A847D0Y7</accession>
<dbReference type="InterPro" id="IPR013466">
    <property type="entry name" value="Thymidine/AMP_Pase"/>
</dbReference>
<evidence type="ECO:0000256" key="1">
    <source>
        <dbReference type="ARBA" id="ARBA00022676"/>
    </source>
</evidence>
<dbReference type="EMBL" id="JAAZBX010000001">
    <property type="protein sequence ID" value="NLD25100.1"/>
    <property type="molecule type" value="Genomic_DNA"/>
</dbReference>
<dbReference type="InterPro" id="IPR000312">
    <property type="entry name" value="Glycosyl_Trfase_fam3"/>
</dbReference>
<dbReference type="Proteomes" id="UP000545876">
    <property type="component" value="Unassembled WGS sequence"/>
</dbReference>
<dbReference type="SUPFAM" id="SSF47648">
    <property type="entry name" value="Nucleoside phosphorylase/phosphoribosyltransferase N-terminal domain"/>
    <property type="match status" value="1"/>
</dbReference>
<reference evidence="4 5" key="1">
    <citation type="journal article" date="2020" name="Biotechnol. Biofuels">
        <title>New insights from the biogas microbiome by comprehensive genome-resolved metagenomics of nearly 1600 species originating from multiple anaerobic digesters.</title>
        <authorList>
            <person name="Campanaro S."/>
            <person name="Treu L."/>
            <person name="Rodriguez-R L.M."/>
            <person name="Kovalovszki A."/>
            <person name="Ziels R.M."/>
            <person name="Maus I."/>
            <person name="Zhu X."/>
            <person name="Kougias P.G."/>
            <person name="Basile A."/>
            <person name="Luo G."/>
            <person name="Schluter A."/>
            <person name="Konstantinidis K.T."/>
            <person name="Angelidaki I."/>
        </authorList>
    </citation>
    <scope>NUCLEOTIDE SEQUENCE [LARGE SCALE GENOMIC DNA]</scope>
    <source>
        <strain evidence="4">AS06rmzACSIP_65</strain>
    </source>
</reference>
<dbReference type="InterPro" id="IPR013102">
    <property type="entry name" value="PYNP_C"/>
</dbReference>
<dbReference type="Gene3D" id="2.40.40.20">
    <property type="match status" value="1"/>
</dbReference>
<dbReference type="Pfam" id="PF02885">
    <property type="entry name" value="Glycos_trans_3N"/>
    <property type="match status" value="1"/>
</dbReference>
<dbReference type="GO" id="GO:0005829">
    <property type="term" value="C:cytosol"/>
    <property type="evidence" value="ECO:0007669"/>
    <property type="project" value="TreeGrafter"/>
</dbReference>
<comment type="caution">
    <text evidence="4">The sequence shown here is derived from an EMBL/GenBank/DDBJ whole genome shotgun (WGS) entry which is preliminary data.</text>
</comment>
<dbReference type="Gene3D" id="3.90.1170.30">
    <property type="entry name" value="Pyrimidine nucleoside phosphorylase-like, C-terminal domain"/>
    <property type="match status" value="1"/>
</dbReference>
<evidence type="ECO:0000256" key="2">
    <source>
        <dbReference type="ARBA" id="ARBA00022679"/>
    </source>
</evidence>
<dbReference type="SMART" id="SM00941">
    <property type="entry name" value="PYNP_C"/>
    <property type="match status" value="1"/>
</dbReference>
<dbReference type="GO" id="GO:0006196">
    <property type="term" value="P:AMP catabolic process"/>
    <property type="evidence" value="ECO:0007669"/>
    <property type="project" value="TreeGrafter"/>
</dbReference>
<keyword evidence="2 4" id="KW-0808">Transferase</keyword>
<dbReference type="Pfam" id="PF07831">
    <property type="entry name" value="PYNP_C"/>
    <property type="match status" value="1"/>
</dbReference>
<dbReference type="PANTHER" id="PTHR10515:SF0">
    <property type="entry name" value="THYMIDINE PHOSPHORYLASE"/>
    <property type="match status" value="1"/>
</dbReference>
<keyword evidence="1 4" id="KW-0328">Glycosyltransferase</keyword>
<gene>
    <name evidence="4" type="ORF">GX656_00460</name>
</gene>
<dbReference type="InterPro" id="IPR036320">
    <property type="entry name" value="Glycosyl_Trfase_fam3_N_dom_sf"/>
</dbReference>
<dbReference type="GO" id="GO:0004645">
    <property type="term" value="F:1,4-alpha-oligoglucan phosphorylase activity"/>
    <property type="evidence" value="ECO:0007669"/>
    <property type="project" value="InterPro"/>
</dbReference>
<feature type="domain" description="Pyrimidine nucleoside phosphorylase C-terminal" evidence="3">
    <location>
        <begin position="434"/>
        <end position="501"/>
    </location>
</feature>
<evidence type="ECO:0000313" key="5">
    <source>
        <dbReference type="Proteomes" id="UP000545876"/>
    </source>
</evidence>
<dbReference type="NCBIfam" id="TIGR02645">
    <property type="entry name" value="ARCH_P_rylase"/>
    <property type="match status" value="1"/>
</dbReference>
<dbReference type="SUPFAM" id="SSF52418">
    <property type="entry name" value="Nucleoside phosphorylase/phosphoribosyltransferase catalytic domain"/>
    <property type="match status" value="1"/>
</dbReference>
<proteinExistence type="predicted"/>
<organism evidence="4 5">
    <name type="scientific">Candidatus Dojkabacteria bacterium</name>
    <dbReference type="NCBI Taxonomy" id="2099670"/>
    <lineage>
        <taxon>Bacteria</taxon>
        <taxon>Candidatus Dojkabacteria</taxon>
    </lineage>
</organism>
<dbReference type="NCBIfam" id="NF003338">
    <property type="entry name" value="PRK04350.1"/>
    <property type="match status" value="1"/>
</dbReference>
<dbReference type="SUPFAM" id="SSF54680">
    <property type="entry name" value="Pyrimidine nucleoside phosphorylase C-terminal domain"/>
    <property type="match status" value="1"/>
</dbReference>
<dbReference type="InterPro" id="IPR036566">
    <property type="entry name" value="PYNP-like_C_sf"/>
</dbReference>
<protein>
    <submittedName>
        <fullName evidence="4">Thymidine phosphorylase</fullName>
        <ecNumber evidence="4">2.4.2.4</ecNumber>
    </submittedName>
</protein>
<evidence type="ECO:0000259" key="3">
    <source>
        <dbReference type="SMART" id="SM00941"/>
    </source>
</evidence>
<sequence length="503" mass="55754">MSIYLTSKNIDLGEDDDFNVIIHRKDAERIGVKEGEIVFIGFGEIELYADVIETETKVQEGQIGLFEEIWKAYKIPDGSSIFADIPEPSRSLEAISKKLLGQPLSKEELESIMKDIGSRKLRETEIAFFVSTFFNPGFNDEEIYWMTKGMAESGDSMSFKNIRQGEEVVADKHSIGGVAGKAITPTLIPILVSGGLIVPNTSTRAITSPAGTTDILEVVMPVALSKEKVYEVVKKTGGCMFWGGALELSPADDVIINVERSLRIQEFQKVLVSIVAKKISMGVNHILIDLPYGKGSKVENVDDVSMLDKEFRKLFRKFGIKCETIKRLIKGPDGRSIGPNSEIRQALKILERDKERCIELEKVILDMAGMIFEMTGKVQNGQGKKFALNILNDKRALRKFWEIAFAQGATKEIHSSEIKDGRFKADLISDRSGKVLRIDNSALVAISRALGNPKVKEAGIFVHKMPGETVKKGDKLITIYANSEARLAGGKGLFDTNKLYKIK</sequence>
<dbReference type="InterPro" id="IPR017459">
    <property type="entry name" value="Glycosyl_Trfase_fam3_N_dom"/>
</dbReference>
<dbReference type="AlphaFoldDB" id="A0A847D0Y7"/>
<dbReference type="Gene3D" id="1.20.970.50">
    <property type="match status" value="1"/>
</dbReference>
<dbReference type="InterPro" id="IPR000053">
    <property type="entry name" value="Thymidine/pyrmidine_PPase"/>
</dbReference>
<dbReference type="PANTHER" id="PTHR10515">
    <property type="entry name" value="THYMIDINE PHOSPHORYLASE"/>
    <property type="match status" value="1"/>
</dbReference>
<dbReference type="InterPro" id="IPR035902">
    <property type="entry name" value="Nuc_phospho_transferase"/>
</dbReference>
<name>A0A847D0Y7_9BACT</name>
<dbReference type="GO" id="GO:0009032">
    <property type="term" value="F:thymidine phosphorylase activity"/>
    <property type="evidence" value="ECO:0007669"/>
    <property type="project" value="UniProtKB-EC"/>
</dbReference>
<dbReference type="EC" id="2.4.2.4" evidence="4"/>
<dbReference type="GO" id="GO:0006206">
    <property type="term" value="P:pyrimidine nucleobase metabolic process"/>
    <property type="evidence" value="ECO:0007669"/>
    <property type="project" value="InterPro"/>
</dbReference>
<dbReference type="Gene3D" id="3.40.1030.10">
    <property type="entry name" value="Nucleoside phosphorylase/phosphoribosyltransferase catalytic domain"/>
    <property type="match status" value="1"/>
</dbReference>
<dbReference type="GO" id="GO:0006213">
    <property type="term" value="P:pyrimidine nucleoside metabolic process"/>
    <property type="evidence" value="ECO:0007669"/>
    <property type="project" value="InterPro"/>
</dbReference>
<dbReference type="Pfam" id="PF00591">
    <property type="entry name" value="Glycos_transf_3"/>
    <property type="match status" value="1"/>
</dbReference>